<dbReference type="Proteomes" id="UP000516173">
    <property type="component" value="Chromosome"/>
</dbReference>
<protein>
    <recommendedName>
        <fullName evidence="4">Class I SAM-dependent methyltransferase</fullName>
    </recommendedName>
</protein>
<dbReference type="Pfam" id="PF13578">
    <property type="entry name" value="Methyltransf_24"/>
    <property type="match status" value="1"/>
</dbReference>
<gene>
    <name evidence="2" type="ORF">NWFMUON74_07320</name>
</gene>
<dbReference type="KEGG" id="nwl:NWFMUON74_07320"/>
<name>A0A7G1KDD3_9NOCA</name>
<dbReference type="Gene3D" id="3.40.50.150">
    <property type="entry name" value="Vaccinia Virus protein VP39"/>
    <property type="match status" value="1"/>
</dbReference>
<dbReference type="SUPFAM" id="SSF53335">
    <property type="entry name" value="S-adenosyl-L-methionine-dependent methyltransferases"/>
    <property type="match status" value="1"/>
</dbReference>
<dbReference type="InterPro" id="IPR029063">
    <property type="entry name" value="SAM-dependent_MTases_sf"/>
</dbReference>
<sequence length="255" mass="28737">MRVTMTPEITRRSHIREGPLSGASGSLPNHIDEIEGWFYPTDHYLFDWVLGRHDAASGDLVELGVYMGKSAIYMGRHLREGETFTVCDLFDTPAPDTRTDKEMRVYYSTLTRAKFEQNYLRFHDVLPVIVEGPTAMLPSRVTPQSCRFAHVDASHLYEHVSADIDIVRDLLAPDGVVAIDDYRSPHTPGVAAATWEAVLNKGLRPIVVSESKFYGTWGDADRIQFDLLPWLLAHPQLGAEVHRVLGHGLIRAHHR</sequence>
<evidence type="ECO:0000313" key="3">
    <source>
        <dbReference type="Proteomes" id="UP000516173"/>
    </source>
</evidence>
<feature type="region of interest" description="Disordered" evidence="1">
    <location>
        <begin position="1"/>
        <end position="22"/>
    </location>
</feature>
<evidence type="ECO:0000256" key="1">
    <source>
        <dbReference type="SAM" id="MobiDB-lite"/>
    </source>
</evidence>
<organism evidence="2 3">
    <name type="scientific">Nocardia wallacei</name>
    <dbReference type="NCBI Taxonomy" id="480035"/>
    <lineage>
        <taxon>Bacteria</taxon>
        <taxon>Bacillati</taxon>
        <taxon>Actinomycetota</taxon>
        <taxon>Actinomycetes</taxon>
        <taxon>Mycobacteriales</taxon>
        <taxon>Nocardiaceae</taxon>
        <taxon>Nocardia</taxon>
    </lineage>
</organism>
<reference evidence="2 3" key="1">
    <citation type="submission" date="2020-08" db="EMBL/GenBank/DDBJ databases">
        <title>Genome Sequencing of Nocardia wallacei strain FMUON74 and assembly.</title>
        <authorList>
            <person name="Toyokawa M."/>
            <person name="Uesaka K."/>
        </authorList>
    </citation>
    <scope>NUCLEOTIDE SEQUENCE [LARGE SCALE GENOMIC DNA]</scope>
    <source>
        <strain evidence="2 3">FMUON74</strain>
    </source>
</reference>
<evidence type="ECO:0008006" key="4">
    <source>
        <dbReference type="Google" id="ProtNLM"/>
    </source>
</evidence>
<evidence type="ECO:0000313" key="2">
    <source>
        <dbReference type="EMBL" id="BCK52960.1"/>
    </source>
</evidence>
<dbReference type="AlphaFoldDB" id="A0A7G1KDD3"/>
<proteinExistence type="predicted"/>
<keyword evidence="3" id="KW-1185">Reference proteome</keyword>
<dbReference type="EMBL" id="AP023396">
    <property type="protein sequence ID" value="BCK52960.1"/>
    <property type="molecule type" value="Genomic_DNA"/>
</dbReference>
<accession>A0A7G1KDD3</accession>